<keyword evidence="3" id="KW-1185">Reference proteome</keyword>
<dbReference type="Proteomes" id="UP001642409">
    <property type="component" value="Unassembled WGS sequence"/>
</dbReference>
<proteinExistence type="predicted"/>
<name>A0AA86USI5_9EUKA</name>
<accession>A0AA86USI5</accession>
<sequence>MCQIGTKLSSLVGFGTDLDRSVHDSWARTCCFNGQSLSPRTIRIRFQLQPRHTTFESAGFIMGVDFHLKLGNFWGNQSSLAPTYVAALRLKEHGTADGTSAFARVLLHSQLLCRAKKFGINV</sequence>
<gene>
    <name evidence="2" type="ORF">HINF_LOCUS35551</name>
    <name evidence="1" type="ORF">HINF_LOCUS35943</name>
</gene>
<comment type="caution">
    <text evidence="1">The sequence shown here is derived from an EMBL/GenBank/DDBJ whole genome shotgun (WGS) entry which is preliminary data.</text>
</comment>
<organism evidence="1">
    <name type="scientific">Hexamita inflata</name>
    <dbReference type="NCBI Taxonomy" id="28002"/>
    <lineage>
        <taxon>Eukaryota</taxon>
        <taxon>Metamonada</taxon>
        <taxon>Diplomonadida</taxon>
        <taxon>Hexamitidae</taxon>
        <taxon>Hexamitinae</taxon>
        <taxon>Hexamita</taxon>
    </lineage>
</organism>
<evidence type="ECO:0000313" key="3">
    <source>
        <dbReference type="Proteomes" id="UP001642409"/>
    </source>
</evidence>
<evidence type="ECO:0000313" key="1">
    <source>
        <dbReference type="EMBL" id="CAI9948298.1"/>
    </source>
</evidence>
<protein>
    <submittedName>
        <fullName evidence="2">Hypothetical_protein</fullName>
    </submittedName>
</protein>
<reference evidence="2 3" key="2">
    <citation type="submission" date="2024-07" db="EMBL/GenBank/DDBJ databases">
        <authorList>
            <person name="Akdeniz Z."/>
        </authorList>
    </citation>
    <scope>NUCLEOTIDE SEQUENCE [LARGE SCALE GENOMIC DNA]</scope>
</reference>
<evidence type="ECO:0000313" key="2">
    <source>
        <dbReference type="EMBL" id="CAL6034653.1"/>
    </source>
</evidence>
<dbReference type="EMBL" id="CAXDID020000129">
    <property type="protein sequence ID" value="CAL6034653.1"/>
    <property type="molecule type" value="Genomic_DNA"/>
</dbReference>
<dbReference type="EMBL" id="CATOUU010000788">
    <property type="protein sequence ID" value="CAI9948298.1"/>
    <property type="molecule type" value="Genomic_DNA"/>
</dbReference>
<reference evidence="1" key="1">
    <citation type="submission" date="2023-06" db="EMBL/GenBank/DDBJ databases">
        <authorList>
            <person name="Kurt Z."/>
        </authorList>
    </citation>
    <scope>NUCLEOTIDE SEQUENCE</scope>
</reference>
<dbReference type="AlphaFoldDB" id="A0AA86USI5"/>